<feature type="region of interest" description="Disordered" evidence="1">
    <location>
        <begin position="1"/>
        <end position="27"/>
    </location>
</feature>
<dbReference type="EMBL" id="JBHTIK010000002">
    <property type="protein sequence ID" value="MFD0847682.1"/>
    <property type="molecule type" value="Genomic_DNA"/>
</dbReference>
<comment type="caution">
    <text evidence="3">The sequence shown here is derived from an EMBL/GenBank/DDBJ whole genome shotgun (WGS) entry which is preliminary data.</text>
</comment>
<evidence type="ECO:0000313" key="4">
    <source>
        <dbReference type="Proteomes" id="UP001597124"/>
    </source>
</evidence>
<evidence type="ECO:0000313" key="3">
    <source>
        <dbReference type="EMBL" id="MFD0847682.1"/>
    </source>
</evidence>
<feature type="compositionally biased region" description="Gly residues" evidence="1">
    <location>
        <begin position="1"/>
        <end position="10"/>
    </location>
</feature>
<dbReference type="Pfam" id="PF13521">
    <property type="entry name" value="AAA_28"/>
    <property type="match status" value="1"/>
</dbReference>
<proteinExistence type="predicted"/>
<sequence length="187" mass="19945">MAPRRGGGGMKRPANVVLHGPESTGKSTLGARLAAHYGTRLIPEYGRLYCEVRGSETDADDLVSIMHGHVALTEAARDDAAAHGACLVVSDTDPLMTAAWAMMGLGHRLPALDAFTDVGDLYLLMADDIPWVDDGVRLHRTPQARARFMDLSRAELERRSVPWVLVSGDAEQRFAAAVAAIASAGIA</sequence>
<name>A0ABW3C2B4_SPHXN</name>
<gene>
    <name evidence="3" type="ORF">ACFQ00_05040</name>
</gene>
<dbReference type="SUPFAM" id="SSF52540">
    <property type="entry name" value="P-loop containing nucleoside triphosphate hydrolases"/>
    <property type="match status" value="1"/>
</dbReference>
<keyword evidence="4" id="KW-1185">Reference proteome</keyword>
<organism evidence="3 4">
    <name type="scientific">Sphingosinicella xenopeptidilytica</name>
    <dbReference type="NCBI Taxonomy" id="364098"/>
    <lineage>
        <taxon>Bacteria</taxon>
        <taxon>Pseudomonadati</taxon>
        <taxon>Pseudomonadota</taxon>
        <taxon>Alphaproteobacteria</taxon>
        <taxon>Sphingomonadales</taxon>
        <taxon>Sphingosinicellaceae</taxon>
        <taxon>Sphingosinicella</taxon>
    </lineage>
</organism>
<protein>
    <submittedName>
        <fullName evidence="3">AAA family ATPase</fullName>
    </submittedName>
</protein>
<dbReference type="InterPro" id="IPR038727">
    <property type="entry name" value="NadR/Ttd14_AAA_dom"/>
</dbReference>
<feature type="domain" description="NadR/Ttd14 AAA" evidence="2">
    <location>
        <begin position="16"/>
        <end position="173"/>
    </location>
</feature>
<evidence type="ECO:0000256" key="1">
    <source>
        <dbReference type="SAM" id="MobiDB-lite"/>
    </source>
</evidence>
<dbReference type="InterPro" id="IPR027417">
    <property type="entry name" value="P-loop_NTPase"/>
</dbReference>
<dbReference type="PANTHER" id="PTHR37512">
    <property type="entry name" value="TRIFUNCTIONAL NAD BIOSYNTHESIS/REGULATOR PROTEIN NADR"/>
    <property type="match status" value="1"/>
</dbReference>
<evidence type="ECO:0000259" key="2">
    <source>
        <dbReference type="Pfam" id="PF13521"/>
    </source>
</evidence>
<dbReference type="Gene3D" id="3.40.50.300">
    <property type="entry name" value="P-loop containing nucleotide triphosphate hydrolases"/>
    <property type="match status" value="1"/>
</dbReference>
<reference evidence="4" key="1">
    <citation type="journal article" date="2019" name="Int. J. Syst. Evol. Microbiol.">
        <title>The Global Catalogue of Microorganisms (GCM) 10K type strain sequencing project: providing services to taxonomists for standard genome sequencing and annotation.</title>
        <authorList>
            <consortium name="The Broad Institute Genomics Platform"/>
            <consortium name="The Broad Institute Genome Sequencing Center for Infectious Disease"/>
            <person name="Wu L."/>
            <person name="Ma J."/>
        </authorList>
    </citation>
    <scope>NUCLEOTIDE SEQUENCE [LARGE SCALE GENOMIC DNA]</scope>
    <source>
        <strain evidence="4">CCUG 52537</strain>
    </source>
</reference>
<dbReference type="InterPro" id="IPR052735">
    <property type="entry name" value="NAD_biosynth-regulator"/>
</dbReference>
<accession>A0ABW3C2B4</accession>
<dbReference type="PANTHER" id="PTHR37512:SF1">
    <property type="entry name" value="NADR_TTD14 AAA DOMAIN-CONTAINING PROTEIN"/>
    <property type="match status" value="1"/>
</dbReference>
<dbReference type="Proteomes" id="UP001597124">
    <property type="component" value="Unassembled WGS sequence"/>
</dbReference>